<evidence type="ECO:0000256" key="5">
    <source>
        <dbReference type="ARBA" id="ARBA00073963"/>
    </source>
</evidence>
<dbReference type="CDD" id="cd21303">
    <property type="entry name" value="CH_FIMB_rpt4"/>
    <property type="match status" value="1"/>
</dbReference>
<dbReference type="GO" id="GO:0032432">
    <property type="term" value="C:actin filament bundle"/>
    <property type="evidence" value="ECO:0007669"/>
    <property type="project" value="TreeGrafter"/>
</dbReference>
<dbReference type="FunFam" id="1.10.418.10:FF:000042">
    <property type="entry name" value="Fimbrin, putative"/>
    <property type="match status" value="1"/>
</dbReference>
<feature type="domain" description="Calponin-homology (CH)" evidence="7">
    <location>
        <begin position="411"/>
        <end position="521"/>
    </location>
</feature>
<evidence type="ECO:0000313" key="8">
    <source>
        <dbReference type="EMBL" id="CRL25115.1"/>
    </source>
</evidence>
<evidence type="ECO:0000259" key="7">
    <source>
        <dbReference type="PROSITE" id="PS50021"/>
    </source>
</evidence>
<protein>
    <recommendedName>
        <fullName evidence="5">Fimbrin</fullName>
    </recommendedName>
</protein>
<dbReference type="FunFam" id="1.10.418.10:FF:000027">
    <property type="entry name" value="Probable fimbrin"/>
    <property type="match status" value="1"/>
</dbReference>
<dbReference type="PROSITE" id="PS50021">
    <property type="entry name" value="CH"/>
    <property type="match status" value="4"/>
</dbReference>
<dbReference type="Gene3D" id="1.10.418.10">
    <property type="entry name" value="Calponin-like domain"/>
    <property type="match status" value="4"/>
</dbReference>
<sequence>MNALKLQKRFPQLDQGEIFSLQDAFNRLDVEDRGYLDESTAIKAAQQSERQPYDVVRAALKDVELDSSRRVELEDYVDLVSKLRTAPSEGARAPTTPAAVIQGAGAGTGASRHVSKGSVGGRIHVQGSSSNVTHTINEDERTEFTRHINAVLAGDADVGNLLPFPTDTFEMFDKCKDGLVLAKLINDSVPDTIDERVLNKAGKKIKQLNAFHMTENNNIVINSAKGIGCSVVNIGSGDIIEVREHLILGLIWQIIRRGLLGKIDIKLHPELYRLLDEDETLEQFLRLPPEQILLRWFNYHLKNAKWDRRVTNFSTDVKDGENYTVLLNQLAPDVCSRAPLQTRDLLERAEQVLQNADSLDCRKFLTPTSLVAGNPKLNLAFVANLFNTHPGLDPITEEEKLEVEDFDAEGEREARVFTLWLNSLDVQPAVNSLFDDLRDGSVLLQAYDKVIPGSVNWRHVNKPPASGGELMRFKAVENTNYAIELGKHNGFSLVGVQGADITDGQRTLTLGLVWQLMRRDITNTLSALAQRLGKREITDTEMIRWANDMSSSGGKSSTIRSFKDKSIGSGIFLLDVLNGMKSSYVDYDLVTPGRTDEEAYANAKLSISIARKMGATIWLVPEDICQVRSRLVTTFIGSLMATHEKM</sequence>
<dbReference type="InterPro" id="IPR001589">
    <property type="entry name" value="Actinin_actin-bd_CS"/>
</dbReference>
<feature type="domain" description="Calponin-homology (CH)" evidence="7">
    <location>
        <begin position="138"/>
        <end position="259"/>
    </location>
</feature>
<dbReference type="GO" id="GO:0051639">
    <property type="term" value="P:actin filament network formation"/>
    <property type="evidence" value="ECO:0007669"/>
    <property type="project" value="TreeGrafter"/>
</dbReference>
<dbReference type="PROSITE" id="PS00020">
    <property type="entry name" value="ACTININ_2"/>
    <property type="match status" value="1"/>
</dbReference>
<evidence type="ECO:0000313" key="9">
    <source>
        <dbReference type="Proteomes" id="UP000053732"/>
    </source>
</evidence>
<dbReference type="EMBL" id="HG793147">
    <property type="protein sequence ID" value="CRL25115.1"/>
    <property type="molecule type" value="Genomic_DNA"/>
</dbReference>
<dbReference type="Proteomes" id="UP000053732">
    <property type="component" value="Unassembled WGS sequence"/>
</dbReference>
<dbReference type="InterPro" id="IPR011992">
    <property type="entry name" value="EF-hand-dom_pair"/>
</dbReference>
<feature type="domain" description="Calponin-homology (CH)" evidence="7">
    <location>
        <begin position="536"/>
        <end position="644"/>
    </location>
</feature>
<evidence type="ECO:0000256" key="1">
    <source>
        <dbReference type="ARBA" id="ARBA00022723"/>
    </source>
</evidence>
<proteinExistence type="predicted"/>
<dbReference type="GO" id="GO:0110009">
    <property type="term" value="P:formin-nucleated actin cable organization"/>
    <property type="evidence" value="ECO:0007669"/>
    <property type="project" value="UniProtKB-ARBA"/>
</dbReference>
<dbReference type="GO" id="GO:0051017">
    <property type="term" value="P:actin filament bundle assembly"/>
    <property type="evidence" value="ECO:0007669"/>
    <property type="project" value="InterPro"/>
</dbReference>
<keyword evidence="2" id="KW-0677">Repeat</keyword>
<dbReference type="GO" id="GO:0005884">
    <property type="term" value="C:actin filament"/>
    <property type="evidence" value="ECO:0007669"/>
    <property type="project" value="TreeGrafter"/>
</dbReference>
<dbReference type="GO" id="GO:0051015">
    <property type="term" value="F:actin filament binding"/>
    <property type="evidence" value="ECO:0007669"/>
    <property type="project" value="InterPro"/>
</dbReference>
<keyword evidence="3" id="KW-0106">Calcium</keyword>
<dbReference type="SUPFAM" id="SSF47473">
    <property type="entry name" value="EF-hand"/>
    <property type="match status" value="1"/>
</dbReference>
<dbReference type="CDD" id="cd21294">
    <property type="entry name" value="CH_FIMB_rpt1"/>
    <property type="match status" value="1"/>
</dbReference>
<keyword evidence="9" id="KW-1185">Reference proteome</keyword>
<evidence type="ECO:0000256" key="6">
    <source>
        <dbReference type="SAM" id="MobiDB-lite"/>
    </source>
</evidence>
<dbReference type="FunFam" id="1.10.418.10:FF:000016">
    <property type="entry name" value="Probable fimbrin"/>
    <property type="match status" value="1"/>
</dbReference>
<evidence type="ECO:0000256" key="3">
    <source>
        <dbReference type="ARBA" id="ARBA00022837"/>
    </source>
</evidence>
<dbReference type="InterPro" id="IPR039959">
    <property type="entry name" value="Fimbrin/Plastin"/>
</dbReference>
<dbReference type="AlphaFoldDB" id="A0A0G4PFR8"/>
<evidence type="ECO:0000256" key="4">
    <source>
        <dbReference type="ARBA" id="ARBA00023203"/>
    </source>
</evidence>
<dbReference type="STRING" id="1429867.A0A0G4PFR8"/>
<dbReference type="InterPro" id="IPR001715">
    <property type="entry name" value="CH_dom"/>
</dbReference>
<organism evidence="8 9">
    <name type="scientific">Penicillium camemberti (strain FM 013)</name>
    <dbReference type="NCBI Taxonomy" id="1429867"/>
    <lineage>
        <taxon>Eukaryota</taxon>
        <taxon>Fungi</taxon>
        <taxon>Dikarya</taxon>
        <taxon>Ascomycota</taxon>
        <taxon>Pezizomycotina</taxon>
        <taxon>Eurotiomycetes</taxon>
        <taxon>Eurotiomycetidae</taxon>
        <taxon>Eurotiales</taxon>
        <taxon>Aspergillaceae</taxon>
        <taxon>Penicillium</taxon>
    </lineage>
</organism>
<evidence type="ECO:0000256" key="2">
    <source>
        <dbReference type="ARBA" id="ARBA00022737"/>
    </source>
</evidence>
<dbReference type="SUPFAM" id="SSF47576">
    <property type="entry name" value="Calponin-homology domain, CH-domain"/>
    <property type="match status" value="1"/>
</dbReference>
<accession>A0A0G4PFR8</accession>
<dbReference type="GO" id="GO:0046872">
    <property type="term" value="F:metal ion binding"/>
    <property type="evidence" value="ECO:0007669"/>
    <property type="project" value="UniProtKB-KW"/>
</dbReference>
<feature type="region of interest" description="Disordered" evidence="6">
    <location>
        <begin position="105"/>
        <end position="126"/>
    </location>
</feature>
<dbReference type="PANTHER" id="PTHR19961">
    <property type="entry name" value="FIMBRIN/PLASTIN"/>
    <property type="match status" value="1"/>
</dbReference>
<dbReference type="GO" id="GO:0030479">
    <property type="term" value="C:actin cortical patch"/>
    <property type="evidence" value="ECO:0007669"/>
    <property type="project" value="UniProtKB-ARBA"/>
</dbReference>
<dbReference type="FunFam" id="1.10.418.10:FF:000010">
    <property type="entry name" value="Plastin-3 isoform 1"/>
    <property type="match status" value="1"/>
</dbReference>
<keyword evidence="1" id="KW-0479">Metal-binding</keyword>
<dbReference type="Pfam" id="PF00307">
    <property type="entry name" value="CH"/>
    <property type="match status" value="4"/>
</dbReference>
<reference evidence="8 9" key="1">
    <citation type="journal article" date="2014" name="Nat. Commun.">
        <title>Multiple recent horizontal transfers of a large genomic region in cheese making fungi.</title>
        <authorList>
            <person name="Cheeseman K."/>
            <person name="Ropars J."/>
            <person name="Renault P."/>
            <person name="Dupont J."/>
            <person name="Gouzy J."/>
            <person name="Branca A."/>
            <person name="Abraham A.L."/>
            <person name="Ceppi M."/>
            <person name="Conseiller E."/>
            <person name="Debuchy R."/>
            <person name="Malagnac F."/>
            <person name="Goarin A."/>
            <person name="Silar P."/>
            <person name="Lacoste S."/>
            <person name="Sallet E."/>
            <person name="Bensimon A."/>
            <person name="Giraud T."/>
            <person name="Brygoo Y."/>
        </authorList>
    </citation>
    <scope>NUCLEOTIDE SEQUENCE [LARGE SCALE GENOMIC DNA]</scope>
    <source>
        <strain evidence="9">FM 013</strain>
    </source>
</reference>
<dbReference type="SMART" id="SM00033">
    <property type="entry name" value="CH"/>
    <property type="match status" value="4"/>
</dbReference>
<name>A0A0G4PFR8_PENC3</name>
<dbReference type="CDD" id="cd21297">
    <property type="entry name" value="CH_FIMB_rpt2"/>
    <property type="match status" value="1"/>
</dbReference>
<feature type="domain" description="Calponin-homology (CH)" evidence="7">
    <location>
        <begin position="287"/>
        <end position="390"/>
    </location>
</feature>
<dbReference type="PANTHER" id="PTHR19961:SF18">
    <property type="entry name" value="FI19014P1"/>
    <property type="match status" value="1"/>
</dbReference>
<gene>
    <name evidence="8" type="ORF">PCAMFM013_S014g000011</name>
</gene>
<dbReference type="InterPro" id="IPR036872">
    <property type="entry name" value="CH_dom_sf"/>
</dbReference>
<dbReference type="PROSITE" id="PS00019">
    <property type="entry name" value="ACTININ_1"/>
    <property type="match status" value="1"/>
</dbReference>
<keyword evidence="4" id="KW-0009">Actin-binding</keyword>
<dbReference type="CDD" id="cd21300">
    <property type="entry name" value="CH_FIMB_rpt3"/>
    <property type="match status" value="1"/>
</dbReference>